<feature type="region of interest" description="Disordered" evidence="1">
    <location>
        <begin position="174"/>
        <end position="198"/>
    </location>
</feature>
<feature type="compositionally biased region" description="Polar residues" evidence="1">
    <location>
        <begin position="184"/>
        <end position="196"/>
    </location>
</feature>
<protein>
    <submittedName>
        <fullName evidence="2">Uncharacterized protein</fullName>
    </submittedName>
</protein>
<feature type="compositionally biased region" description="Basic residues" evidence="1">
    <location>
        <begin position="29"/>
        <end position="41"/>
    </location>
</feature>
<evidence type="ECO:0000256" key="1">
    <source>
        <dbReference type="SAM" id="MobiDB-lite"/>
    </source>
</evidence>
<feature type="region of interest" description="Disordered" evidence="1">
    <location>
        <begin position="1"/>
        <end position="83"/>
    </location>
</feature>
<accession>A0A9P0F8H8</accession>
<dbReference type="AlphaFoldDB" id="A0A9P0F8H8"/>
<dbReference type="EMBL" id="OU963868">
    <property type="protein sequence ID" value="CAH0393723.1"/>
    <property type="molecule type" value="Genomic_DNA"/>
</dbReference>
<feature type="region of interest" description="Disordered" evidence="1">
    <location>
        <begin position="210"/>
        <end position="287"/>
    </location>
</feature>
<feature type="compositionally biased region" description="Polar residues" evidence="1">
    <location>
        <begin position="216"/>
        <end position="226"/>
    </location>
</feature>
<dbReference type="Proteomes" id="UP001152759">
    <property type="component" value="Chromosome 7"/>
</dbReference>
<feature type="compositionally biased region" description="Low complexity" evidence="1">
    <location>
        <begin position="241"/>
        <end position="250"/>
    </location>
</feature>
<evidence type="ECO:0000313" key="3">
    <source>
        <dbReference type="Proteomes" id="UP001152759"/>
    </source>
</evidence>
<organism evidence="2 3">
    <name type="scientific">Bemisia tabaci</name>
    <name type="common">Sweetpotato whitefly</name>
    <name type="synonym">Aleurodes tabaci</name>
    <dbReference type="NCBI Taxonomy" id="7038"/>
    <lineage>
        <taxon>Eukaryota</taxon>
        <taxon>Metazoa</taxon>
        <taxon>Ecdysozoa</taxon>
        <taxon>Arthropoda</taxon>
        <taxon>Hexapoda</taxon>
        <taxon>Insecta</taxon>
        <taxon>Pterygota</taxon>
        <taxon>Neoptera</taxon>
        <taxon>Paraneoptera</taxon>
        <taxon>Hemiptera</taxon>
        <taxon>Sternorrhyncha</taxon>
        <taxon>Aleyrodoidea</taxon>
        <taxon>Aleyrodidae</taxon>
        <taxon>Aleyrodinae</taxon>
        <taxon>Bemisia</taxon>
    </lineage>
</organism>
<dbReference type="PANTHER" id="PTHR14195">
    <property type="entry name" value="G PATCH DOMAIN CONTAINING PROTEIN 2"/>
    <property type="match status" value="1"/>
</dbReference>
<gene>
    <name evidence="2" type="ORF">BEMITA_LOCUS12093</name>
</gene>
<dbReference type="OrthoDB" id="6095487at2759"/>
<feature type="compositionally biased region" description="Low complexity" evidence="1">
    <location>
        <begin position="59"/>
        <end position="71"/>
    </location>
</feature>
<evidence type="ECO:0000313" key="2">
    <source>
        <dbReference type="EMBL" id="CAH0393723.1"/>
    </source>
</evidence>
<name>A0A9P0F8H8_BEMTA</name>
<feature type="compositionally biased region" description="Polar residues" evidence="1">
    <location>
        <begin position="7"/>
        <end position="28"/>
    </location>
</feature>
<proteinExistence type="predicted"/>
<sequence length="449" mass="49732">MEGVLKQCSSSNMTTEVVSGTASSSIQNVRRKPWGTRRRTRSTGSLPPFAWQRPRSDDSSSNSKDNKATSSLHQSDSDDTSGVPYSLTSFKKSCVHTNLESDSVNENFSPLRPSTRRKRKFKRMAVDGDMIALPSRSISACLPYGLGKKKRVLRHSTNCDNRLCSVISGCGKRKRSARERPPAMSSSMECDTSPSSPRVPLALSKLSIRDDPLPSSIPTYPSSPAHQTPMDMAGFIHPTVSSSSLSSSESDNGVFTNDEGREGDDEQSDAFGEAVGGSHGWWEDSDRDDDMTVDSTFHQILTGSLSDDAKVRYRVFTQGLVKGDNEIRSRRWKTRMRSMKPPFNILSSANEKLSQFLQDPSQTELSNIMRIEPLSLSSLQTINDYKKRRKTPPHQPNSLMDVGMSVDVSDSSVRNDFFQNLGWTSQSSAQESIQGSMRPKFYGLSHKSS</sequence>
<reference evidence="2" key="1">
    <citation type="submission" date="2021-12" db="EMBL/GenBank/DDBJ databases">
        <authorList>
            <person name="King R."/>
        </authorList>
    </citation>
    <scope>NUCLEOTIDE SEQUENCE</scope>
</reference>
<dbReference type="KEGG" id="btab:109035843"/>
<dbReference type="InterPro" id="IPR051189">
    <property type="entry name" value="Splicing_assoc_domain"/>
</dbReference>
<keyword evidence="3" id="KW-1185">Reference proteome</keyword>